<feature type="region of interest" description="Disordered" evidence="1">
    <location>
        <begin position="476"/>
        <end position="582"/>
    </location>
</feature>
<feature type="compositionally biased region" description="Polar residues" evidence="1">
    <location>
        <begin position="281"/>
        <end position="291"/>
    </location>
</feature>
<feature type="region of interest" description="Disordered" evidence="1">
    <location>
        <begin position="134"/>
        <end position="182"/>
    </location>
</feature>
<proteinExistence type="predicted"/>
<organism evidence="2 3">
    <name type="scientific">Eimeria acervulina</name>
    <name type="common">Coccidian parasite</name>
    <dbReference type="NCBI Taxonomy" id="5801"/>
    <lineage>
        <taxon>Eukaryota</taxon>
        <taxon>Sar</taxon>
        <taxon>Alveolata</taxon>
        <taxon>Apicomplexa</taxon>
        <taxon>Conoidasida</taxon>
        <taxon>Coccidia</taxon>
        <taxon>Eucoccidiorida</taxon>
        <taxon>Eimeriorina</taxon>
        <taxon>Eimeriidae</taxon>
        <taxon>Eimeria</taxon>
    </lineage>
</organism>
<dbReference type="VEuPathDB" id="ToxoDB:EAH_00005420"/>
<feature type="region of interest" description="Disordered" evidence="1">
    <location>
        <begin position="1"/>
        <end position="45"/>
    </location>
</feature>
<dbReference type="Proteomes" id="UP000018050">
    <property type="component" value="Unassembled WGS sequence"/>
</dbReference>
<dbReference type="OMA" id="NAANSQC"/>
<protein>
    <submittedName>
        <fullName evidence="2">Uncharacterized protein</fullName>
    </submittedName>
</protein>
<feature type="compositionally biased region" description="Polar residues" evidence="1">
    <location>
        <begin position="528"/>
        <end position="562"/>
    </location>
</feature>
<feature type="region of interest" description="Disordered" evidence="1">
    <location>
        <begin position="426"/>
        <end position="464"/>
    </location>
</feature>
<gene>
    <name evidence="2" type="ORF">EAH_00005420</name>
</gene>
<feature type="compositionally biased region" description="Basic and acidic residues" evidence="1">
    <location>
        <begin position="326"/>
        <end position="343"/>
    </location>
</feature>
<evidence type="ECO:0000313" key="2">
    <source>
        <dbReference type="EMBL" id="CDI82238.1"/>
    </source>
</evidence>
<feature type="compositionally biased region" description="Basic and acidic residues" evidence="1">
    <location>
        <begin position="31"/>
        <end position="40"/>
    </location>
</feature>
<dbReference type="AlphaFoldDB" id="U6GSH6"/>
<keyword evidence="3" id="KW-1185">Reference proteome</keyword>
<dbReference type="OrthoDB" id="346039at2759"/>
<dbReference type="EMBL" id="HG672172">
    <property type="protein sequence ID" value="CDI82238.1"/>
    <property type="molecule type" value="Genomic_DNA"/>
</dbReference>
<evidence type="ECO:0000256" key="1">
    <source>
        <dbReference type="SAM" id="MobiDB-lite"/>
    </source>
</evidence>
<reference evidence="2" key="2">
    <citation type="submission" date="2013-10" db="EMBL/GenBank/DDBJ databases">
        <authorList>
            <person name="Aslett M."/>
        </authorList>
    </citation>
    <scope>NUCLEOTIDE SEQUENCE [LARGE SCALE GENOMIC DNA]</scope>
    <source>
        <strain evidence="2">Houghton</strain>
    </source>
</reference>
<evidence type="ECO:0000313" key="3">
    <source>
        <dbReference type="Proteomes" id="UP000018050"/>
    </source>
</evidence>
<dbReference type="RefSeq" id="XP_013248292.1">
    <property type="nucleotide sequence ID" value="XM_013392838.1"/>
</dbReference>
<feature type="compositionally biased region" description="Basic and acidic residues" evidence="1">
    <location>
        <begin position="352"/>
        <end position="366"/>
    </location>
</feature>
<dbReference type="GeneID" id="25268612"/>
<name>U6GSH6_EIMAC</name>
<feature type="compositionally biased region" description="Polar residues" evidence="1">
    <location>
        <begin position="1"/>
        <end position="17"/>
    </location>
</feature>
<accession>U6GSH6</accession>
<sequence length="582" mass="62975">MQRSLSSSAFAVASTTPGIGGTRASLTPPALKKDHEEPQGKKRAITSLGVTVGTPDSIQQEASRRCWAKRTNQDSKASTSVLYEGAEDALAARELVQTRATLLLQKHHGNNSDSLQQLLSLEGEVRGQMALLGSETHREEPHSRTAYGDPPNAAEKRSASPPIPEETPDFHTHKRLPPSPPHRLIAHSDLRCCCNSAHISKRTPHQTNAPVSVSDSATRELQPAFGEQHWLSLARQVSLIQEVLLRNQQQHQKLQRKKRSDRQGGSSRKFMQTGDFMEVNASDSSAHSNPLDQAAGRSFSPPTVAKECALQRGEGKNDTAPSTCIQEKDKVQPGRRSVAEERLRRHRLRLQQQKEQKDKGENDALRQRSSRRWRNDGLVDTNNFIPVPDVQPRECDSIANAANSQCNPGCSNSSCGADTVHKVRSFSGTQPTPATPATREGLSETQPLEAPTALPTNTSQLTHGLPPMAKLALLARPAGAERSRAPSGQLRPYPPTGTPRLPVFPAAEAAAPCQTASKAELSDDKSKTTCTQQMLTQADSDSTTQAQRSSTKQSNPGASRQLASVGALPPPGEVADLLLGMK</sequence>
<reference evidence="2" key="1">
    <citation type="submission" date="2013-10" db="EMBL/GenBank/DDBJ databases">
        <title>Genomic analysis of the causative agents of coccidiosis in chickens.</title>
        <authorList>
            <person name="Reid A.J."/>
            <person name="Blake D."/>
            <person name="Billington K."/>
            <person name="Browne H."/>
            <person name="Dunn M."/>
            <person name="Hung S."/>
            <person name="Kawahara F."/>
            <person name="Miranda-Saavedra D."/>
            <person name="Mourier T."/>
            <person name="Nagra H."/>
            <person name="Otto T.D."/>
            <person name="Rawlings N."/>
            <person name="Sanchez A."/>
            <person name="Sanders M."/>
            <person name="Subramaniam C."/>
            <person name="Tay Y."/>
            <person name="Dear P."/>
            <person name="Doerig C."/>
            <person name="Gruber A."/>
            <person name="Parkinson J."/>
            <person name="Shirley M."/>
            <person name="Wan K.L."/>
            <person name="Berriman M."/>
            <person name="Tomley F."/>
            <person name="Pain A."/>
        </authorList>
    </citation>
    <scope>NUCLEOTIDE SEQUENCE [LARGE SCALE GENOMIC DNA]</scope>
    <source>
        <strain evidence="2">Houghton</strain>
    </source>
</reference>
<feature type="region of interest" description="Disordered" evidence="1">
    <location>
        <begin position="251"/>
        <end position="371"/>
    </location>
</feature>